<feature type="transmembrane region" description="Helical" evidence="3">
    <location>
        <begin position="295"/>
        <end position="314"/>
    </location>
</feature>
<keyword evidence="1" id="KW-0175">Coiled coil</keyword>
<feature type="transmembrane region" description="Helical" evidence="3">
    <location>
        <begin position="246"/>
        <end position="264"/>
    </location>
</feature>
<dbReference type="Proteomes" id="UP000288012">
    <property type="component" value="Unassembled WGS sequence"/>
</dbReference>
<keyword evidence="3" id="KW-0812">Transmembrane</keyword>
<keyword evidence="3" id="KW-0472">Membrane</keyword>
<feature type="transmembrane region" description="Helical" evidence="3">
    <location>
        <begin position="549"/>
        <end position="566"/>
    </location>
</feature>
<feature type="coiled-coil region" evidence="1">
    <location>
        <begin position="370"/>
        <end position="397"/>
    </location>
</feature>
<comment type="caution">
    <text evidence="4">The sequence shown here is derived from an EMBL/GenBank/DDBJ whole genome shotgun (WGS) entry which is preliminary data.</text>
</comment>
<evidence type="ECO:0000313" key="5">
    <source>
        <dbReference type="Proteomes" id="UP000288012"/>
    </source>
</evidence>
<protein>
    <recommendedName>
        <fullName evidence="6">Coiled-coil protein</fullName>
    </recommendedName>
</protein>
<feature type="transmembrane region" description="Helical" evidence="3">
    <location>
        <begin position="522"/>
        <end position="543"/>
    </location>
</feature>
<reference evidence="4 5" key="1">
    <citation type="submission" date="2018-12" db="EMBL/GenBank/DDBJ databases">
        <title>Legionella sp,whole genome shotgun sequence.</title>
        <authorList>
            <person name="Wu H."/>
        </authorList>
    </citation>
    <scope>NUCLEOTIDE SEQUENCE [LARGE SCALE GENOMIC DNA]</scope>
    <source>
        <strain evidence="5">km714</strain>
    </source>
</reference>
<feature type="transmembrane region" description="Helical" evidence="3">
    <location>
        <begin position="207"/>
        <end position="226"/>
    </location>
</feature>
<sequence length="631" mass="71737">MTTSSILESTSYGALNANAQAAVRRLFEQLERGEKLDFAMKDVFHKRNELRGSIDIYESRVNRLNPAIFPYLSDAKRKALEQDLNFAFYLFSAQFFLDEAEHRRQNHASHYARIKLCADLLFKLRAAKEKKNPETILQEAADGDKLLKYLGLTHIAPVIVAQVDDLLNTKNPKAQWEATLKENLEDLSNAGTKDTKDAMRAVNERRLYWVWGGTFLWTVLDLLPANFASKLQTEEVLTKISPITGYMSWLLYYTRFGIELGLLLKHTIKGPWMSDEEQKMSVNELFKTQWEQRKFALLNDSIWATVNLVTFFWLTGKGMAGYAGNVLTAGLLLVDAALVSWSFYEESTRHNANILRYQRDVVAIEKKLKNEAFTNEHAALQEQLNQLKADKKACEFNWKYEKIKLATGLTYSVALLAAFIVFAAFLFPPTAIAASTALIFAIVGAALCFSLNVISAAITSSCDIAKAWELSKPPTDKEFADIMQKFKEGDEDCKKLIYLELKERRAETEYQARVVRYQTLQLIRAIFIDALIPPLVFVSFTFLPLGGGIAVLALGLALAIASQLILKQFQPKEAELPEFNQEEYEVFAQHKTWDSLQTREKPSYSAKFFDGRKKNDEEEPPLPNDLGYQQN</sequence>
<evidence type="ECO:0000256" key="2">
    <source>
        <dbReference type="SAM" id="MobiDB-lite"/>
    </source>
</evidence>
<feature type="transmembrane region" description="Helical" evidence="3">
    <location>
        <begin position="405"/>
        <end position="426"/>
    </location>
</feature>
<keyword evidence="3" id="KW-1133">Transmembrane helix</keyword>
<gene>
    <name evidence="4" type="ORF">EKM59_04490</name>
</gene>
<accession>A0A3S0WS15</accession>
<evidence type="ECO:0000313" key="4">
    <source>
        <dbReference type="EMBL" id="RUQ88800.1"/>
    </source>
</evidence>
<evidence type="ECO:0000256" key="1">
    <source>
        <dbReference type="SAM" id="Coils"/>
    </source>
</evidence>
<feature type="region of interest" description="Disordered" evidence="2">
    <location>
        <begin position="604"/>
        <end position="631"/>
    </location>
</feature>
<feature type="transmembrane region" description="Helical" evidence="3">
    <location>
        <begin position="432"/>
        <end position="454"/>
    </location>
</feature>
<dbReference type="RefSeq" id="WP_127111179.1">
    <property type="nucleotide sequence ID" value="NZ_RZGR01000010.1"/>
</dbReference>
<feature type="transmembrane region" description="Helical" evidence="3">
    <location>
        <begin position="320"/>
        <end position="344"/>
    </location>
</feature>
<organism evidence="4 5">
    <name type="scientific">Legionella septentrionalis</name>
    <dbReference type="NCBI Taxonomy" id="2498109"/>
    <lineage>
        <taxon>Bacteria</taxon>
        <taxon>Pseudomonadati</taxon>
        <taxon>Pseudomonadota</taxon>
        <taxon>Gammaproteobacteria</taxon>
        <taxon>Legionellales</taxon>
        <taxon>Legionellaceae</taxon>
        <taxon>Legionella</taxon>
    </lineage>
</organism>
<keyword evidence="5" id="KW-1185">Reference proteome</keyword>
<name>A0A3S0WS15_9GAMM</name>
<evidence type="ECO:0000256" key="3">
    <source>
        <dbReference type="SAM" id="Phobius"/>
    </source>
</evidence>
<proteinExistence type="predicted"/>
<dbReference type="AlphaFoldDB" id="A0A3S0WS15"/>
<dbReference type="EMBL" id="RZGR01000010">
    <property type="protein sequence ID" value="RUQ88800.1"/>
    <property type="molecule type" value="Genomic_DNA"/>
</dbReference>
<evidence type="ECO:0008006" key="6">
    <source>
        <dbReference type="Google" id="ProtNLM"/>
    </source>
</evidence>